<evidence type="ECO:0000313" key="1">
    <source>
        <dbReference type="EMBL" id="CAJ2652960.1"/>
    </source>
</evidence>
<name>A0ACB0KAY4_TRIPR</name>
<proteinExistence type="predicted"/>
<sequence length="336" mass="37888">MEPVDSPRDITKRSSEPLIISNSTLLDCCMCFQPLSIPVFQCDNGHIVCSTCCPKLRNKCPKCSLPISSKRCKAVENPLLSIAMSCPNTKYGCTEKISYLGNRKHEEECIHEPCYCPLSGCDFVASSKVLSNHLIHKHRDSLIIFYYDDSFVVTLKSNDETIVLLAKEDGKLFILNNSTMNLGIAVNICCIGPKSFEFDHHYDILARSHKSTLKLQSVATNVQRFTLGTLSLGFLMIPIDSSKSLKLYVCIKSPIKPRMMHIFIKMLDNRLLPLEVKSSNTIGDVKQKIFEKKGIPYNDQRLIFSFKRLQDSGQTLADHNIKENSTIYLVLRVIGD</sequence>
<keyword evidence="2" id="KW-1185">Reference proteome</keyword>
<dbReference type="Proteomes" id="UP001177021">
    <property type="component" value="Unassembled WGS sequence"/>
</dbReference>
<organism evidence="1 2">
    <name type="scientific">Trifolium pratense</name>
    <name type="common">Red clover</name>
    <dbReference type="NCBI Taxonomy" id="57577"/>
    <lineage>
        <taxon>Eukaryota</taxon>
        <taxon>Viridiplantae</taxon>
        <taxon>Streptophyta</taxon>
        <taxon>Embryophyta</taxon>
        <taxon>Tracheophyta</taxon>
        <taxon>Spermatophyta</taxon>
        <taxon>Magnoliopsida</taxon>
        <taxon>eudicotyledons</taxon>
        <taxon>Gunneridae</taxon>
        <taxon>Pentapetalae</taxon>
        <taxon>rosids</taxon>
        <taxon>fabids</taxon>
        <taxon>Fabales</taxon>
        <taxon>Fabaceae</taxon>
        <taxon>Papilionoideae</taxon>
        <taxon>50 kb inversion clade</taxon>
        <taxon>NPAAA clade</taxon>
        <taxon>Hologalegina</taxon>
        <taxon>IRL clade</taxon>
        <taxon>Trifolieae</taxon>
        <taxon>Trifolium</taxon>
    </lineage>
</organism>
<protein>
    <submittedName>
        <fullName evidence="1">Uncharacterized protein</fullName>
    </submittedName>
</protein>
<reference evidence="1" key="1">
    <citation type="submission" date="2023-10" db="EMBL/GenBank/DDBJ databases">
        <authorList>
            <person name="Rodriguez Cubillos JULIANA M."/>
            <person name="De Vega J."/>
        </authorList>
    </citation>
    <scope>NUCLEOTIDE SEQUENCE</scope>
</reference>
<comment type="caution">
    <text evidence="1">The sequence shown here is derived from an EMBL/GenBank/DDBJ whole genome shotgun (WGS) entry which is preliminary data.</text>
</comment>
<gene>
    <name evidence="1" type="ORF">MILVUS5_LOCUS20371</name>
</gene>
<dbReference type="EMBL" id="CASHSV030000206">
    <property type="protein sequence ID" value="CAJ2652960.1"/>
    <property type="molecule type" value="Genomic_DNA"/>
</dbReference>
<evidence type="ECO:0000313" key="2">
    <source>
        <dbReference type="Proteomes" id="UP001177021"/>
    </source>
</evidence>
<accession>A0ACB0KAY4</accession>